<reference evidence="1 2" key="1">
    <citation type="submission" date="2022-02" db="EMBL/GenBank/DDBJ databases">
        <authorList>
            <person name="Zhuang L."/>
        </authorList>
    </citation>
    <scope>NUCLEOTIDE SEQUENCE [LARGE SCALE GENOMIC DNA]</scope>
    <source>
        <strain evidence="1 2">C32</strain>
    </source>
</reference>
<evidence type="ECO:0000313" key="1">
    <source>
        <dbReference type="EMBL" id="MCS4557014.1"/>
    </source>
</evidence>
<protein>
    <submittedName>
        <fullName evidence="1">Uncharacterized protein</fullName>
    </submittedName>
</protein>
<sequence>MYLESPSHYVAEAPDRALLYLSLHLLMDGLIQRQQALQCAENYSVRNSLGKLLRLHRSMSLRLVDILQLDMQRVEQWPSLKQIVTSLPAGAQRRFSSTQRLLENSGDSNDSYCEDLARPEHILVGWLRYACSIVCSPRLKALIADMIAAWQICLEGINSELLTADPR</sequence>
<accession>A0ABT2FP78</accession>
<dbReference type="RefSeq" id="WP_238896444.1">
    <property type="nucleotide sequence ID" value="NZ_JAKOGG010000006.1"/>
</dbReference>
<gene>
    <name evidence="1" type="ORF">L9G74_11220</name>
</gene>
<keyword evidence="2" id="KW-1185">Reference proteome</keyword>
<organism evidence="1 2">
    <name type="scientific">Shewanella electrica</name>
    <dbReference type="NCBI Taxonomy" id="515560"/>
    <lineage>
        <taxon>Bacteria</taxon>
        <taxon>Pseudomonadati</taxon>
        <taxon>Pseudomonadota</taxon>
        <taxon>Gammaproteobacteria</taxon>
        <taxon>Alteromonadales</taxon>
        <taxon>Shewanellaceae</taxon>
        <taxon>Shewanella</taxon>
    </lineage>
</organism>
<comment type="caution">
    <text evidence="1">The sequence shown here is derived from an EMBL/GenBank/DDBJ whole genome shotgun (WGS) entry which is preliminary data.</text>
</comment>
<evidence type="ECO:0000313" key="2">
    <source>
        <dbReference type="Proteomes" id="UP001201549"/>
    </source>
</evidence>
<reference evidence="2" key="2">
    <citation type="submission" date="2023-07" db="EMBL/GenBank/DDBJ databases">
        <title>Shewanella mangrovi sp. nov., an acetaldehyde- degrading bacterium isolated from mangrove sediment.</title>
        <authorList>
            <person name="Liu Y."/>
        </authorList>
    </citation>
    <scope>NUCLEOTIDE SEQUENCE [LARGE SCALE GENOMIC DNA]</scope>
    <source>
        <strain evidence="2">C32</strain>
    </source>
</reference>
<dbReference type="EMBL" id="JAKOGG010000006">
    <property type="protein sequence ID" value="MCS4557014.1"/>
    <property type="molecule type" value="Genomic_DNA"/>
</dbReference>
<proteinExistence type="predicted"/>
<name>A0ABT2FP78_9GAMM</name>
<dbReference type="Proteomes" id="UP001201549">
    <property type="component" value="Unassembled WGS sequence"/>
</dbReference>